<dbReference type="EMBL" id="JAWWNJ010000061">
    <property type="protein sequence ID" value="KAK7013113.1"/>
    <property type="molecule type" value="Genomic_DNA"/>
</dbReference>
<sequence>MVSPASLLCIHGLPEETLAEIFAFLPRSVLPQVNLTAKSFHRISRPLLFRDLKIHPYVCIAGYSLLDCPPSGLAIPAEIHIAYLLERLQYWASPEIAPLVRTCSVSPWSNAGIGPMVSRDDRNGWDFRTNVSDPYILLNAFFDVLPSFTSLRTFTLKKVHFRQTALKQLEMLPSGTTLCVDGGHVIRREEIDETELDSLPVSRFKCFHHSGARDACLRQWIPRLDPDVLIHLDLTYNPIFIEQILALTGTFPRLTTLTVELLLHHQWSAVLAKFPATETLSIHRFGECEELTAPHISLDKLLPLIQEFTGPSELLNYFLVIPTLRRLSLDSWVPPTNPDDIPVYLGRLGMQNIVSMRTTLFQVQLQSSYFVGFSTLCSTFPNLTELHINIADATDSDSDKLDEFLSELELRQTPLPTSLKKLAIHWSDSGSDPSRKQMSADVLDRMKNIQNSLVSDNPELRCICLGMDDGSGMMYLWRRGSGSDLVVQKCFDAPCEDWYGDELADMKSRREECSQIWNDFC</sequence>
<proteinExistence type="predicted"/>
<keyword evidence="2" id="KW-1185">Reference proteome</keyword>
<organism evidence="1 2">
    <name type="scientific">Favolaschia claudopus</name>
    <dbReference type="NCBI Taxonomy" id="2862362"/>
    <lineage>
        <taxon>Eukaryota</taxon>
        <taxon>Fungi</taxon>
        <taxon>Dikarya</taxon>
        <taxon>Basidiomycota</taxon>
        <taxon>Agaricomycotina</taxon>
        <taxon>Agaricomycetes</taxon>
        <taxon>Agaricomycetidae</taxon>
        <taxon>Agaricales</taxon>
        <taxon>Marasmiineae</taxon>
        <taxon>Mycenaceae</taxon>
        <taxon>Favolaschia</taxon>
    </lineage>
</organism>
<evidence type="ECO:0000313" key="1">
    <source>
        <dbReference type="EMBL" id="KAK7013113.1"/>
    </source>
</evidence>
<name>A0AAW0AKL2_9AGAR</name>
<reference evidence="1 2" key="1">
    <citation type="journal article" date="2024" name="J Genomics">
        <title>Draft genome sequencing and assembly of Favolaschia claudopus CIRM-BRFM 2984 isolated from oak limbs.</title>
        <authorList>
            <person name="Navarro D."/>
            <person name="Drula E."/>
            <person name="Chaduli D."/>
            <person name="Cazenave R."/>
            <person name="Ahrendt S."/>
            <person name="Wang J."/>
            <person name="Lipzen A."/>
            <person name="Daum C."/>
            <person name="Barry K."/>
            <person name="Grigoriev I.V."/>
            <person name="Favel A."/>
            <person name="Rosso M.N."/>
            <person name="Martin F."/>
        </authorList>
    </citation>
    <scope>NUCLEOTIDE SEQUENCE [LARGE SCALE GENOMIC DNA]</scope>
    <source>
        <strain evidence="1 2">CIRM-BRFM 2984</strain>
    </source>
</reference>
<dbReference type="SUPFAM" id="SSF52047">
    <property type="entry name" value="RNI-like"/>
    <property type="match status" value="1"/>
</dbReference>
<comment type="caution">
    <text evidence="1">The sequence shown here is derived from an EMBL/GenBank/DDBJ whole genome shotgun (WGS) entry which is preliminary data.</text>
</comment>
<accession>A0AAW0AKL2</accession>
<gene>
    <name evidence="1" type="ORF">R3P38DRAFT_1516869</name>
</gene>
<dbReference type="Gene3D" id="3.80.10.10">
    <property type="entry name" value="Ribonuclease Inhibitor"/>
    <property type="match status" value="1"/>
</dbReference>
<dbReference type="Proteomes" id="UP001362999">
    <property type="component" value="Unassembled WGS sequence"/>
</dbReference>
<evidence type="ECO:0008006" key="3">
    <source>
        <dbReference type="Google" id="ProtNLM"/>
    </source>
</evidence>
<dbReference type="AlphaFoldDB" id="A0AAW0AKL2"/>
<protein>
    <recommendedName>
        <fullName evidence="3">F-box domain-containing protein</fullName>
    </recommendedName>
</protein>
<dbReference type="InterPro" id="IPR032675">
    <property type="entry name" value="LRR_dom_sf"/>
</dbReference>
<evidence type="ECO:0000313" key="2">
    <source>
        <dbReference type="Proteomes" id="UP001362999"/>
    </source>
</evidence>